<dbReference type="Proteomes" id="UP001319060">
    <property type="component" value="Unassembled WGS sequence"/>
</dbReference>
<name>A0ABS2ZJ36_9BACL</name>
<organism evidence="1 2">
    <name type="scientific">Fictibacillus barbaricus</name>
    <dbReference type="NCBI Taxonomy" id="182136"/>
    <lineage>
        <taxon>Bacteria</taxon>
        <taxon>Bacillati</taxon>
        <taxon>Bacillota</taxon>
        <taxon>Bacilli</taxon>
        <taxon>Bacillales</taxon>
        <taxon>Fictibacillaceae</taxon>
        <taxon>Fictibacillus</taxon>
    </lineage>
</organism>
<comment type="caution">
    <text evidence="1">The sequence shown here is derived from an EMBL/GenBank/DDBJ whole genome shotgun (WGS) entry which is preliminary data.</text>
</comment>
<accession>A0ABS2ZJ36</accession>
<reference evidence="1 2" key="1">
    <citation type="submission" date="2021-01" db="EMBL/GenBank/DDBJ databases">
        <title>Genome Sequencing of Type Strains.</title>
        <authorList>
            <person name="Lemaire J.F."/>
            <person name="Inderbitzin P."/>
            <person name="Collins S.B."/>
            <person name="Wespe N."/>
            <person name="Knight-Connoni V."/>
        </authorList>
    </citation>
    <scope>NUCLEOTIDE SEQUENCE [LARGE SCALE GENOMIC DNA]</scope>
    <source>
        <strain evidence="1 2">DSM 14730</strain>
    </source>
</reference>
<evidence type="ECO:0008006" key="3">
    <source>
        <dbReference type="Google" id="ProtNLM"/>
    </source>
</evidence>
<evidence type="ECO:0000313" key="1">
    <source>
        <dbReference type="EMBL" id="MBN3546710.1"/>
    </source>
</evidence>
<proteinExistence type="predicted"/>
<sequence>MTFELQPTKEIIINKLQNVLTNKMTREEFDLWAYKWVENFDCRDRLSPEEDKLHSYLIELMAIDLEIEKGIYFHKDIEIKDWIQKINNGELL</sequence>
<dbReference type="EMBL" id="JAFHKS010000044">
    <property type="protein sequence ID" value="MBN3546710.1"/>
    <property type="molecule type" value="Genomic_DNA"/>
</dbReference>
<dbReference type="RefSeq" id="WP_188401014.1">
    <property type="nucleotide sequence ID" value="NZ_BMCE01000001.1"/>
</dbReference>
<keyword evidence="2" id="KW-1185">Reference proteome</keyword>
<evidence type="ECO:0000313" key="2">
    <source>
        <dbReference type="Proteomes" id="UP001319060"/>
    </source>
</evidence>
<gene>
    <name evidence="1" type="ORF">JYA64_15490</name>
</gene>
<protein>
    <recommendedName>
        <fullName evidence="3">Colicin D immunity protein domain-containing protein</fullName>
    </recommendedName>
</protein>